<keyword evidence="5" id="KW-1185">Reference proteome</keyword>
<evidence type="ECO:0000259" key="2">
    <source>
        <dbReference type="Pfam" id="PF06978"/>
    </source>
</evidence>
<evidence type="ECO:0000313" key="5">
    <source>
        <dbReference type="Proteomes" id="UP000440578"/>
    </source>
</evidence>
<dbReference type="GO" id="GO:0000172">
    <property type="term" value="C:ribonuclease MRP complex"/>
    <property type="evidence" value="ECO:0007669"/>
    <property type="project" value="InterPro"/>
</dbReference>
<feature type="domain" description="POP1 C-terminal" evidence="3">
    <location>
        <begin position="633"/>
        <end position="807"/>
    </location>
</feature>
<dbReference type="GO" id="GO:0005655">
    <property type="term" value="C:nucleolar ribonuclease P complex"/>
    <property type="evidence" value="ECO:0007669"/>
    <property type="project" value="InterPro"/>
</dbReference>
<dbReference type="Pfam" id="PF22770">
    <property type="entry name" value="POP1_C"/>
    <property type="match status" value="1"/>
</dbReference>
<evidence type="ECO:0000259" key="3">
    <source>
        <dbReference type="Pfam" id="PF22770"/>
    </source>
</evidence>
<sequence>MLLNFYFSKIEVCRTRNPETLIFGIEMAEGPAPEPVLTGKNISFLELTSERATEIQRLTDAIENPNRTKMVYQRLPRHMQRRAMSHDPKRLPVRARQAFTEQRDLTQMKVSKRPSRRHRRRPSNLLLEYNRRQREHLWLETHIWHARRFHMVHRWGFKLPESATDKGFRAAYRATAHHCLVQDVSYLCQLELSGPQSALLSALTSLSAGGAGSARLLSGRHQGRLLLRSSDPPHRPLAPVSILWRPADGGPRRALWLWVHPAGYEAVRDALVAAIGASGEPEEVEVEQMGPGEDGGQEGGDAAAAEEGDKGDGAGDKGGKDEVEGEEPMECDDATPAGDVKTSAAKPTSSTATADTASKKKNVDQIKLAPRRLHILRRWTAKPKTTTGKADIPAGTTDTDTAADNKDTTTTTSTPVHLTELKGRMVRFRLSGPGSQAVLQSCLRVAADPPPAWDTAERLEAQRRLWKAVGEATSPGELPPGCVMGLTVDDPRRHLPQQRTKAIQRPEELSDEPVAELPAGSELSPLWDESVRHQVTTTKLSDNLLNRARGHLLVPGATAESLRLPPVPVILLQNHRCPGWDLLLAARAGRTAPSDSDTPMVCRDPATLRLLSAALTAGSGRPAALPAGSGRLLVAVRARATGRGVPRSGALLCLPSPEDNPSAGAAAGAVRPLTEPPAEDPAEERRDKLRTAWLKKQVTEKRKRHRCRRRQQADQARQAAARLAEQRQGQRTEMERLSLPPADLQPHKQLIGHVTSGDFCLSEAVGRGTGFVVLEGLLRLLDIGGGPRLLFRNIDTDTYRWCTLTLITEPC</sequence>
<dbReference type="EMBL" id="VIIS01001458">
    <property type="protein sequence ID" value="KAF0297919.1"/>
    <property type="molecule type" value="Genomic_DNA"/>
</dbReference>
<dbReference type="Pfam" id="PF06978">
    <property type="entry name" value="POP1_N"/>
    <property type="match status" value="2"/>
</dbReference>
<comment type="caution">
    <text evidence="4">The sequence shown here is derived from an EMBL/GenBank/DDBJ whole genome shotgun (WGS) entry which is preliminary data.</text>
</comment>
<dbReference type="PANTHER" id="PTHR22731">
    <property type="entry name" value="RIBONUCLEASES P/MRP PROTEIN SUBUNIT POP1"/>
    <property type="match status" value="1"/>
</dbReference>
<dbReference type="Proteomes" id="UP000440578">
    <property type="component" value="Unassembled WGS sequence"/>
</dbReference>
<feature type="region of interest" description="Disordered" evidence="1">
    <location>
        <begin position="279"/>
        <end position="362"/>
    </location>
</feature>
<organism evidence="4 5">
    <name type="scientific">Amphibalanus amphitrite</name>
    <name type="common">Striped barnacle</name>
    <name type="synonym">Balanus amphitrite</name>
    <dbReference type="NCBI Taxonomy" id="1232801"/>
    <lineage>
        <taxon>Eukaryota</taxon>
        <taxon>Metazoa</taxon>
        <taxon>Ecdysozoa</taxon>
        <taxon>Arthropoda</taxon>
        <taxon>Crustacea</taxon>
        <taxon>Multicrustacea</taxon>
        <taxon>Cirripedia</taxon>
        <taxon>Thoracica</taxon>
        <taxon>Thoracicalcarea</taxon>
        <taxon>Balanomorpha</taxon>
        <taxon>Balanoidea</taxon>
        <taxon>Balanidae</taxon>
        <taxon>Amphibalaninae</taxon>
        <taxon>Amphibalanus</taxon>
    </lineage>
</organism>
<feature type="domain" description="Pop1 N-terminal" evidence="2">
    <location>
        <begin position="50"/>
        <end position="120"/>
    </location>
</feature>
<feature type="region of interest" description="Disordered" evidence="1">
    <location>
        <begin position="379"/>
        <end position="413"/>
    </location>
</feature>
<reference evidence="4 5" key="1">
    <citation type="submission" date="2019-07" db="EMBL/GenBank/DDBJ databases">
        <title>Draft genome assembly of a fouling barnacle, Amphibalanus amphitrite (Darwin, 1854): The first reference genome for Thecostraca.</title>
        <authorList>
            <person name="Kim W."/>
        </authorList>
    </citation>
    <scope>NUCLEOTIDE SEQUENCE [LARGE SCALE GENOMIC DNA]</scope>
    <source>
        <strain evidence="4">SNU_AA5</strain>
        <tissue evidence="4">Soma without cirri and trophi</tissue>
    </source>
</reference>
<feature type="compositionally biased region" description="Low complexity" evidence="1">
    <location>
        <begin position="390"/>
        <end position="413"/>
    </location>
</feature>
<feature type="compositionally biased region" description="Acidic residues" evidence="1">
    <location>
        <begin position="323"/>
        <end position="333"/>
    </location>
</feature>
<dbReference type="AlphaFoldDB" id="A0A6A4VYG7"/>
<gene>
    <name evidence="4" type="primary">POP1_2</name>
    <name evidence="4" type="ORF">FJT64_004681</name>
</gene>
<proteinExistence type="predicted"/>
<accession>A0A6A4VYG7</accession>
<dbReference type="InterPro" id="IPR055079">
    <property type="entry name" value="POP1_C"/>
</dbReference>
<feature type="compositionally biased region" description="Basic and acidic residues" evidence="1">
    <location>
        <begin position="307"/>
        <end position="322"/>
    </location>
</feature>
<evidence type="ECO:0000256" key="1">
    <source>
        <dbReference type="SAM" id="MobiDB-lite"/>
    </source>
</evidence>
<dbReference type="GO" id="GO:0001682">
    <property type="term" value="P:tRNA 5'-leader removal"/>
    <property type="evidence" value="ECO:0007669"/>
    <property type="project" value="InterPro"/>
</dbReference>
<feature type="region of interest" description="Disordered" evidence="1">
    <location>
        <begin position="654"/>
        <end position="687"/>
    </location>
</feature>
<name>A0A6A4VYG7_AMPAM</name>
<dbReference type="PANTHER" id="PTHR22731:SF3">
    <property type="entry name" value="RIBONUCLEASES P_MRP PROTEIN SUBUNIT POP1"/>
    <property type="match status" value="1"/>
</dbReference>
<evidence type="ECO:0000313" key="4">
    <source>
        <dbReference type="EMBL" id="KAF0297919.1"/>
    </source>
</evidence>
<dbReference type="InterPro" id="IPR039182">
    <property type="entry name" value="Pop1"/>
</dbReference>
<feature type="compositionally biased region" description="Low complexity" evidence="1">
    <location>
        <begin position="341"/>
        <end position="356"/>
    </location>
</feature>
<protein>
    <submittedName>
        <fullName evidence="4">Ribonucleases P/MRP protein subunit POP1</fullName>
    </submittedName>
</protein>
<feature type="domain" description="Pop1 N-terminal" evidence="2">
    <location>
        <begin position="127"/>
        <end position="194"/>
    </location>
</feature>
<dbReference type="OrthoDB" id="442863at2759"/>
<dbReference type="InterPro" id="IPR009723">
    <property type="entry name" value="Pop1_N"/>
</dbReference>